<gene>
    <name evidence="10" type="ORF">Rain11_2231</name>
</gene>
<dbReference type="OrthoDB" id="9788905at2"/>
<evidence type="ECO:0000256" key="2">
    <source>
        <dbReference type="ARBA" id="ARBA00008034"/>
    </source>
</evidence>
<keyword evidence="6 9" id="KW-1133">Transmembrane helix</keyword>
<evidence type="ECO:0000256" key="8">
    <source>
        <dbReference type="RuleBase" id="RU003943"/>
    </source>
</evidence>
<comment type="similarity">
    <text evidence="2 8">Belongs to the ABC-3 integral membrane protein family.</text>
</comment>
<dbReference type="PANTHER" id="PTHR30477">
    <property type="entry name" value="ABC-TRANSPORTER METAL-BINDING PROTEIN"/>
    <property type="match status" value="1"/>
</dbReference>
<dbReference type="Proteomes" id="UP000233387">
    <property type="component" value="Unassembled WGS sequence"/>
</dbReference>
<accession>A0A2N3I9C0</accession>
<dbReference type="GO" id="GO:0055085">
    <property type="term" value="P:transmembrane transport"/>
    <property type="evidence" value="ECO:0007669"/>
    <property type="project" value="InterPro"/>
</dbReference>
<dbReference type="Gene3D" id="1.10.3470.10">
    <property type="entry name" value="ABC transporter involved in vitamin B12 uptake, BtuC"/>
    <property type="match status" value="1"/>
</dbReference>
<evidence type="ECO:0000256" key="6">
    <source>
        <dbReference type="ARBA" id="ARBA00022989"/>
    </source>
</evidence>
<feature type="transmembrane region" description="Helical" evidence="9">
    <location>
        <begin position="135"/>
        <end position="157"/>
    </location>
</feature>
<feature type="transmembrane region" description="Helical" evidence="9">
    <location>
        <begin position="6"/>
        <end position="27"/>
    </location>
</feature>
<dbReference type="RefSeq" id="WP_101359495.1">
    <property type="nucleotide sequence ID" value="NZ_NKXO01000040.1"/>
</dbReference>
<evidence type="ECO:0000256" key="7">
    <source>
        <dbReference type="ARBA" id="ARBA00023136"/>
    </source>
</evidence>
<evidence type="ECO:0000313" key="10">
    <source>
        <dbReference type="EMBL" id="PKQ66890.1"/>
    </source>
</evidence>
<name>A0A2N3I9C0_9BACT</name>
<evidence type="ECO:0000313" key="11">
    <source>
        <dbReference type="Proteomes" id="UP000233387"/>
    </source>
</evidence>
<feature type="transmembrane region" description="Helical" evidence="9">
    <location>
        <begin position="58"/>
        <end position="77"/>
    </location>
</feature>
<comment type="caution">
    <text evidence="10">The sequence shown here is derived from an EMBL/GenBank/DDBJ whole genome shotgun (WGS) entry which is preliminary data.</text>
</comment>
<dbReference type="EMBL" id="NKXO01000040">
    <property type="protein sequence ID" value="PKQ66890.1"/>
    <property type="molecule type" value="Genomic_DNA"/>
</dbReference>
<proteinExistence type="inferred from homology"/>
<feature type="transmembrane region" description="Helical" evidence="9">
    <location>
        <begin position="89"/>
        <end position="106"/>
    </location>
</feature>
<evidence type="ECO:0000256" key="9">
    <source>
        <dbReference type="SAM" id="Phobius"/>
    </source>
</evidence>
<dbReference type="SUPFAM" id="SSF81345">
    <property type="entry name" value="ABC transporter involved in vitamin B12 uptake, BtuC"/>
    <property type="match status" value="1"/>
</dbReference>
<dbReference type="GO" id="GO:0043190">
    <property type="term" value="C:ATP-binding cassette (ABC) transporter complex"/>
    <property type="evidence" value="ECO:0007669"/>
    <property type="project" value="InterPro"/>
</dbReference>
<dbReference type="InterPro" id="IPR037294">
    <property type="entry name" value="ABC_BtuC-like"/>
</dbReference>
<dbReference type="AlphaFoldDB" id="A0A2N3I9C0"/>
<evidence type="ECO:0000256" key="4">
    <source>
        <dbReference type="ARBA" id="ARBA00022475"/>
    </source>
</evidence>
<dbReference type="GO" id="GO:0010043">
    <property type="term" value="P:response to zinc ion"/>
    <property type="evidence" value="ECO:0007669"/>
    <property type="project" value="TreeGrafter"/>
</dbReference>
<keyword evidence="4" id="KW-1003">Cell membrane</keyword>
<protein>
    <submittedName>
        <fullName evidence="10">ABC-type Mn2+/Zn2+ transport systems permease component</fullName>
    </submittedName>
</protein>
<dbReference type="PANTHER" id="PTHR30477:SF3">
    <property type="entry name" value="METAL TRANSPORT SYSTEM MEMBRANE PROTEIN CT_069-RELATED"/>
    <property type="match status" value="1"/>
</dbReference>
<evidence type="ECO:0000256" key="1">
    <source>
        <dbReference type="ARBA" id="ARBA00004651"/>
    </source>
</evidence>
<feature type="transmembrane region" description="Helical" evidence="9">
    <location>
        <begin position="36"/>
        <end position="52"/>
    </location>
</feature>
<comment type="subcellular location">
    <subcellularLocation>
        <location evidence="1 8">Cell membrane</location>
        <topology evidence="1 8">Multi-pass membrane protein</topology>
    </subcellularLocation>
</comment>
<feature type="transmembrane region" description="Helical" evidence="9">
    <location>
        <begin position="222"/>
        <end position="244"/>
    </location>
</feature>
<organism evidence="10 11">
    <name type="scientific">Raineya orbicola</name>
    <dbReference type="NCBI Taxonomy" id="2016530"/>
    <lineage>
        <taxon>Bacteria</taxon>
        <taxon>Pseudomonadati</taxon>
        <taxon>Bacteroidota</taxon>
        <taxon>Cytophagia</taxon>
        <taxon>Cytophagales</taxon>
        <taxon>Raineyaceae</taxon>
        <taxon>Raineya</taxon>
    </lineage>
</organism>
<sequence>MTNFEYVLLGASFIAISAGIVGVWLVLRKEALRSDVVTHSVLPGIGIAFLLFQEKKLWLLLLGAFVTSLLSLVSLDTLSKHTRLKKDTLMALVLSFFFACGLWLLVKIQESKNAAKTGLGNFIFGKMASILPEDILFALIVLFLVVTINFLTYRWLFFTSFDRTFSESIGVKTSLASFIVTFMSILTIVVGIQAVGVVMLSALLIIPSTIAIIIEKKNLSRIFVWSIGINILVIVIGTILSYSFPKTPTGAWIVVICFLIALVFFLKNNKK</sequence>
<evidence type="ECO:0000256" key="5">
    <source>
        <dbReference type="ARBA" id="ARBA00022692"/>
    </source>
</evidence>
<keyword evidence="7 9" id="KW-0472">Membrane</keyword>
<reference evidence="10 11" key="1">
    <citation type="submission" date="2017-06" db="EMBL/GenBank/DDBJ databases">
        <title>Raineya orbicola gen. nov., sp. nov. a slightly thermophilic bacterium of the phylum Bacteroidetes and the description of Raineyaceae fam. nov.</title>
        <authorList>
            <person name="Albuquerque L."/>
            <person name="Polonia A.R.M."/>
            <person name="Barroso C."/>
            <person name="Froufe H.J.C."/>
            <person name="Lage O."/>
            <person name="Lobo-Da-Cunha A."/>
            <person name="Egas C."/>
            <person name="Da Costa M.S."/>
        </authorList>
    </citation>
    <scope>NUCLEOTIDE SEQUENCE [LARGE SCALE GENOMIC DNA]</scope>
    <source>
        <strain evidence="10 11">SPSPC-11</strain>
    </source>
</reference>
<evidence type="ECO:0000256" key="3">
    <source>
        <dbReference type="ARBA" id="ARBA00022448"/>
    </source>
</evidence>
<keyword evidence="3 8" id="KW-0813">Transport</keyword>
<feature type="transmembrane region" description="Helical" evidence="9">
    <location>
        <begin position="250"/>
        <end position="266"/>
    </location>
</feature>
<dbReference type="InterPro" id="IPR001626">
    <property type="entry name" value="ABC_TroCD"/>
</dbReference>
<dbReference type="Pfam" id="PF00950">
    <property type="entry name" value="ABC-3"/>
    <property type="match status" value="1"/>
</dbReference>
<keyword evidence="5 8" id="KW-0812">Transmembrane</keyword>
<keyword evidence="11" id="KW-1185">Reference proteome</keyword>